<keyword evidence="3" id="KW-0677">Repeat</keyword>
<comment type="subcellular location">
    <subcellularLocation>
        <location evidence="1">Cytoplasm</location>
    </subcellularLocation>
</comment>
<sequence length="125" mass="13911">MLLPHALGEDTEADPLYLRAIEVGEKKLGPDHPDLATWLNNQAVLLRKQGKYDEAGPLYRRSLAIDEKVYGRDPPDVATNLNNLARLFDRQCAETLPLCERSPAIQATVLDLGHLDVAQALENRV</sequence>
<keyword evidence="2" id="KW-0963">Cytoplasm</keyword>
<dbReference type="eggNOG" id="KOG1840">
    <property type="taxonomic scope" value="Eukaryota"/>
</dbReference>
<dbReference type="SUPFAM" id="SSF48452">
    <property type="entry name" value="TPR-like"/>
    <property type="match status" value="1"/>
</dbReference>
<evidence type="ECO:0000256" key="2">
    <source>
        <dbReference type="ARBA" id="ARBA00022490"/>
    </source>
</evidence>
<organism evidence="5 6">
    <name type="scientific">Ectocarpus siliculosus</name>
    <name type="common">Brown alga</name>
    <name type="synonym">Conferva siliculosa</name>
    <dbReference type="NCBI Taxonomy" id="2880"/>
    <lineage>
        <taxon>Eukaryota</taxon>
        <taxon>Sar</taxon>
        <taxon>Stramenopiles</taxon>
        <taxon>Ochrophyta</taxon>
        <taxon>PX clade</taxon>
        <taxon>Phaeophyceae</taxon>
        <taxon>Ectocarpales</taxon>
        <taxon>Ectocarpaceae</taxon>
        <taxon>Ectocarpus</taxon>
    </lineage>
</organism>
<dbReference type="Pfam" id="PF13424">
    <property type="entry name" value="TPR_12"/>
    <property type="match status" value="1"/>
</dbReference>
<dbReference type="STRING" id="2880.D8LLM3"/>
<dbReference type="EMBL" id="FN649760">
    <property type="protein sequence ID" value="CBN74654.1"/>
    <property type="molecule type" value="Genomic_DNA"/>
</dbReference>
<dbReference type="AlphaFoldDB" id="D8LLM3"/>
<reference evidence="5 6" key="1">
    <citation type="journal article" date="2010" name="Nature">
        <title>The Ectocarpus genome and the independent evolution of multicellularity in brown algae.</title>
        <authorList>
            <person name="Cock J.M."/>
            <person name="Sterck L."/>
            <person name="Rouze P."/>
            <person name="Scornet D."/>
            <person name="Allen A.E."/>
            <person name="Amoutzias G."/>
            <person name="Anthouard V."/>
            <person name="Artiguenave F."/>
            <person name="Aury J.M."/>
            <person name="Badger J.H."/>
            <person name="Beszteri B."/>
            <person name="Billiau K."/>
            <person name="Bonnet E."/>
            <person name="Bothwell J.H."/>
            <person name="Bowler C."/>
            <person name="Boyen C."/>
            <person name="Brownlee C."/>
            <person name="Carrano C.J."/>
            <person name="Charrier B."/>
            <person name="Cho G.Y."/>
            <person name="Coelho S.M."/>
            <person name="Collen J."/>
            <person name="Corre E."/>
            <person name="Da Silva C."/>
            <person name="Delage L."/>
            <person name="Delaroque N."/>
            <person name="Dittami S.M."/>
            <person name="Doulbeau S."/>
            <person name="Elias M."/>
            <person name="Farnham G."/>
            <person name="Gachon C.M."/>
            <person name="Gschloessl B."/>
            <person name="Heesch S."/>
            <person name="Jabbari K."/>
            <person name="Jubin C."/>
            <person name="Kawai H."/>
            <person name="Kimura K."/>
            <person name="Kloareg B."/>
            <person name="Kupper F.C."/>
            <person name="Lang D."/>
            <person name="Le Bail A."/>
            <person name="Leblanc C."/>
            <person name="Lerouge P."/>
            <person name="Lohr M."/>
            <person name="Lopez P.J."/>
            <person name="Martens C."/>
            <person name="Maumus F."/>
            <person name="Michel G."/>
            <person name="Miranda-Saavedra D."/>
            <person name="Morales J."/>
            <person name="Moreau H."/>
            <person name="Motomura T."/>
            <person name="Nagasato C."/>
            <person name="Napoli C.A."/>
            <person name="Nelson D.R."/>
            <person name="Nyvall-Collen P."/>
            <person name="Peters A.F."/>
            <person name="Pommier C."/>
            <person name="Potin P."/>
            <person name="Poulain J."/>
            <person name="Quesneville H."/>
            <person name="Read B."/>
            <person name="Rensing S.A."/>
            <person name="Ritter A."/>
            <person name="Rousvoal S."/>
            <person name="Samanta M."/>
            <person name="Samson G."/>
            <person name="Schroeder D.C."/>
            <person name="Segurens B."/>
            <person name="Strittmatter M."/>
            <person name="Tonon T."/>
            <person name="Tregear J.W."/>
            <person name="Valentin K."/>
            <person name="von Dassow P."/>
            <person name="Yamagishi T."/>
            <person name="Van de Peer Y."/>
            <person name="Wincker P."/>
        </authorList>
    </citation>
    <scope>NUCLEOTIDE SEQUENCE [LARGE SCALE GENOMIC DNA]</scope>
    <source>
        <strain evidence="6">Ec32 / CCAP1310/4</strain>
    </source>
</reference>
<dbReference type="GO" id="GO:0019894">
    <property type="term" value="F:kinesin binding"/>
    <property type="evidence" value="ECO:0007669"/>
    <property type="project" value="TreeGrafter"/>
</dbReference>
<dbReference type="InParanoid" id="D8LLM3"/>
<dbReference type="OrthoDB" id="197174at2759"/>
<dbReference type="InterPro" id="IPR011990">
    <property type="entry name" value="TPR-like_helical_dom_sf"/>
</dbReference>
<dbReference type="Proteomes" id="UP000002630">
    <property type="component" value="Unassembled WGS sequence"/>
</dbReference>
<keyword evidence="4" id="KW-0802">TPR repeat</keyword>
<evidence type="ECO:0000313" key="5">
    <source>
        <dbReference type="EMBL" id="CBN74654.1"/>
    </source>
</evidence>
<protein>
    <submittedName>
        <fullName evidence="5">Kinesin light chain-like protein</fullName>
    </submittedName>
</protein>
<dbReference type="PRINTS" id="PR00381">
    <property type="entry name" value="KINESINLIGHT"/>
</dbReference>
<dbReference type="PANTHER" id="PTHR45783">
    <property type="entry name" value="KINESIN LIGHT CHAIN"/>
    <property type="match status" value="1"/>
</dbReference>
<name>D8LLM3_ECTSI</name>
<dbReference type="InterPro" id="IPR002151">
    <property type="entry name" value="Kinesin_light"/>
</dbReference>
<accession>D8LLM3</accession>
<dbReference type="Gene3D" id="1.25.40.10">
    <property type="entry name" value="Tetratricopeptide repeat domain"/>
    <property type="match status" value="1"/>
</dbReference>
<evidence type="ECO:0000256" key="3">
    <source>
        <dbReference type="ARBA" id="ARBA00022737"/>
    </source>
</evidence>
<dbReference type="GO" id="GO:0005737">
    <property type="term" value="C:cytoplasm"/>
    <property type="evidence" value="ECO:0007669"/>
    <property type="project" value="UniProtKB-SubCell"/>
</dbReference>
<dbReference type="GO" id="GO:0005871">
    <property type="term" value="C:kinesin complex"/>
    <property type="evidence" value="ECO:0007669"/>
    <property type="project" value="InterPro"/>
</dbReference>
<keyword evidence="6" id="KW-1185">Reference proteome</keyword>
<evidence type="ECO:0000313" key="6">
    <source>
        <dbReference type="Proteomes" id="UP000002630"/>
    </source>
</evidence>
<evidence type="ECO:0000256" key="4">
    <source>
        <dbReference type="ARBA" id="ARBA00022803"/>
    </source>
</evidence>
<gene>
    <name evidence="5" type="ORF">Esi_0037_0067</name>
</gene>
<dbReference type="PANTHER" id="PTHR45783:SF3">
    <property type="entry name" value="KINESIN LIGHT CHAIN"/>
    <property type="match status" value="1"/>
</dbReference>
<evidence type="ECO:0000256" key="1">
    <source>
        <dbReference type="ARBA" id="ARBA00004496"/>
    </source>
</evidence>
<dbReference type="GO" id="GO:0007018">
    <property type="term" value="P:microtubule-based movement"/>
    <property type="evidence" value="ECO:0007669"/>
    <property type="project" value="TreeGrafter"/>
</dbReference>
<proteinExistence type="predicted"/>